<dbReference type="FunFam" id="3.30.365.10:FF:000001">
    <property type="entry name" value="Xanthine dehydrogenase oxidase"/>
    <property type="match status" value="1"/>
</dbReference>
<dbReference type="GO" id="GO:0030151">
    <property type="term" value="F:molybdenum ion binding"/>
    <property type="evidence" value="ECO:0007669"/>
    <property type="project" value="InterPro"/>
</dbReference>
<evidence type="ECO:0000256" key="4">
    <source>
        <dbReference type="ARBA" id="ARBA00022505"/>
    </source>
</evidence>
<keyword evidence="9" id="KW-0411">Iron-sulfur</keyword>
<dbReference type="Pfam" id="PF20256">
    <property type="entry name" value="MoCoBD_2"/>
    <property type="match status" value="1"/>
</dbReference>
<dbReference type="InterPro" id="IPR037165">
    <property type="entry name" value="AldOxase/xan_DH_Mopterin-bd_sf"/>
</dbReference>
<comment type="cofactor">
    <cofactor evidence="11">
        <name>Mo-molybdopterin cytosine dinucleotide</name>
        <dbReference type="ChEBI" id="CHEBI:71308"/>
    </cofactor>
</comment>
<proteinExistence type="inferred from homology"/>
<reference evidence="15" key="1">
    <citation type="submission" date="2018-05" db="EMBL/GenBank/DDBJ databases">
        <title>Zavarzinia sp. HR-AS.</title>
        <authorList>
            <person name="Lee Y."/>
            <person name="Jeon C.O."/>
        </authorList>
    </citation>
    <scope>NUCLEOTIDE SEQUENCE [LARGE SCALE GENOMIC DNA]</scope>
    <source>
        <strain evidence="15">DSM 1231</strain>
    </source>
</reference>
<evidence type="ECO:0000256" key="1">
    <source>
        <dbReference type="ARBA" id="ARBA00001924"/>
    </source>
</evidence>
<accession>A0A317EAZ5</accession>
<evidence type="ECO:0000256" key="3">
    <source>
        <dbReference type="ARBA" id="ARBA00006849"/>
    </source>
</evidence>
<evidence type="ECO:0000256" key="7">
    <source>
        <dbReference type="ARBA" id="ARBA00023002"/>
    </source>
</evidence>
<dbReference type="FunFam" id="3.30.365.10:FF:000002">
    <property type="entry name" value="Xanthine dehydrogenase oxidase"/>
    <property type="match status" value="1"/>
</dbReference>
<dbReference type="InterPro" id="IPR014309">
    <property type="entry name" value="Xanthine_DH_Mopterin-bd_su"/>
</dbReference>
<dbReference type="GO" id="GO:0051537">
    <property type="term" value="F:2 iron, 2 sulfur cluster binding"/>
    <property type="evidence" value="ECO:0007669"/>
    <property type="project" value="UniProtKB-KW"/>
</dbReference>
<evidence type="ECO:0000313" key="15">
    <source>
        <dbReference type="Proteomes" id="UP000246077"/>
    </source>
</evidence>
<dbReference type="PANTHER" id="PTHR11908:SF132">
    <property type="entry name" value="ALDEHYDE OXIDASE 1-RELATED"/>
    <property type="match status" value="1"/>
</dbReference>
<evidence type="ECO:0000313" key="14">
    <source>
        <dbReference type="EMBL" id="PWR23454.1"/>
    </source>
</evidence>
<comment type="cofactor">
    <cofactor evidence="10">
        <name>[2Fe-2S] cluster</name>
        <dbReference type="ChEBI" id="CHEBI:190135"/>
    </cofactor>
</comment>
<dbReference type="Pfam" id="PF02738">
    <property type="entry name" value="MoCoBD_1"/>
    <property type="match status" value="1"/>
</dbReference>
<dbReference type="Pfam" id="PF01315">
    <property type="entry name" value="Ald_Xan_dh_C"/>
    <property type="match status" value="1"/>
</dbReference>
<comment type="cofactor">
    <cofactor evidence="1">
        <name>Mo-molybdopterin</name>
        <dbReference type="ChEBI" id="CHEBI:71302"/>
    </cofactor>
</comment>
<dbReference type="GO" id="GO:0005506">
    <property type="term" value="F:iron ion binding"/>
    <property type="evidence" value="ECO:0007669"/>
    <property type="project" value="InterPro"/>
</dbReference>
<dbReference type="OrthoDB" id="9763985at2"/>
<evidence type="ECO:0000256" key="12">
    <source>
        <dbReference type="SAM" id="MobiDB-lite"/>
    </source>
</evidence>
<dbReference type="Gene3D" id="3.30.365.10">
    <property type="entry name" value="Aldehyde oxidase/xanthine dehydrogenase, molybdopterin binding domain"/>
    <property type="match status" value="4"/>
</dbReference>
<feature type="region of interest" description="Disordered" evidence="12">
    <location>
        <begin position="1"/>
        <end position="20"/>
    </location>
</feature>
<evidence type="ECO:0000256" key="11">
    <source>
        <dbReference type="ARBA" id="ARBA00053029"/>
    </source>
</evidence>
<keyword evidence="4" id="KW-0500">Molybdenum</keyword>
<comment type="cofactor">
    <cofactor evidence="2">
        <name>FAD</name>
        <dbReference type="ChEBI" id="CHEBI:57692"/>
    </cofactor>
</comment>
<dbReference type="SMART" id="SM01008">
    <property type="entry name" value="Ald_Xan_dh_C"/>
    <property type="match status" value="1"/>
</dbReference>
<evidence type="ECO:0000256" key="2">
    <source>
        <dbReference type="ARBA" id="ARBA00001974"/>
    </source>
</evidence>
<dbReference type="Proteomes" id="UP000246077">
    <property type="component" value="Unassembled WGS sequence"/>
</dbReference>
<keyword evidence="5" id="KW-0001">2Fe-2S</keyword>
<gene>
    <name evidence="14" type="primary">xdhB</name>
    <name evidence="14" type="ORF">DKG75_02470</name>
</gene>
<dbReference type="InterPro" id="IPR036856">
    <property type="entry name" value="Ald_Oxase/Xan_DH_a/b_sf"/>
</dbReference>
<dbReference type="AlphaFoldDB" id="A0A317EAZ5"/>
<dbReference type="InterPro" id="IPR016208">
    <property type="entry name" value="Ald_Oxase/xanthine_DH-like"/>
</dbReference>
<dbReference type="GO" id="GO:0016491">
    <property type="term" value="F:oxidoreductase activity"/>
    <property type="evidence" value="ECO:0007669"/>
    <property type="project" value="UniProtKB-KW"/>
</dbReference>
<protein>
    <submittedName>
        <fullName evidence="14">Xanthine dehydrogenase molybdopterin binding subunit</fullName>
    </submittedName>
</protein>
<dbReference type="NCBIfam" id="TIGR02965">
    <property type="entry name" value="xanthine_xdhB"/>
    <property type="match status" value="1"/>
</dbReference>
<organism evidence="14 15">
    <name type="scientific">Zavarzinia compransoris</name>
    <dbReference type="NCBI Taxonomy" id="1264899"/>
    <lineage>
        <taxon>Bacteria</taxon>
        <taxon>Pseudomonadati</taxon>
        <taxon>Pseudomonadota</taxon>
        <taxon>Alphaproteobacteria</taxon>
        <taxon>Rhodospirillales</taxon>
        <taxon>Zavarziniaceae</taxon>
        <taxon>Zavarzinia</taxon>
    </lineage>
</organism>
<sequence>MSAHDPAVHRSTPHESAARHVTGSAPYIDDLPEPKGLLHLAFGLADRAHARIVSLDLDAVRAAPGVVLVLTAADMPPDADLSPVHAHDEPILAGETVEFHGHPIFIVAAETRDAARRAARLGKVAYEDLPAAIDIEAARQTGRMVTAPMVLARGEAAPAIAAAPHVIEGRVVVGGQEHFYLESQIAMAIPGEADEVRVYSSTQHPSEIQHMVAHVLHLPLHAVTVEMRRMGGGFGGKETSGNIFAVVAALVATRTGRPAKFRPDRDDDMVVTGKRHDFAVDYKVGFDDAGVVLGIEGTFAARCGYSADLSGPITDRALFHADNTYYYPAVRFNSLPLKTNTVSNVAFRGFGGPQGVVMAERVMDEIAYHLGLDPLEVRKRNLYGHDTRNVTPYHQVVEDNVAPALIAALEERSDYGARRAAIRAANAKNPVIRRGIAITPVKFGISFTATHYNQAGALVHVYTDGSVMLNHGGTEMGQGLHVKVAQVVAAEFGLDVSAVRITATDTSKVPNTSATAASSGSDLNGMAAQAAARQIRERLTAFAAERWQVSADQVRFAAGMVQIGAESLSFAEFARRAYGARIQLSASGFYKTPKIHWDRASGKGKPFYYYAYGAACSEVAVDTLTGEYRVLRVDILHDVGKSLNPAIDIGQIEGGFIQGMGWLTTEELWWDGRGRLRTHAPSTYKIPACGDRPLHFEVALFDNENAEPTVFRSKAVGEPPFMLGFSVLHALSDAVASVADYRLCPRLDAPATPERVLAALEALQARAIP</sequence>
<evidence type="ECO:0000256" key="5">
    <source>
        <dbReference type="ARBA" id="ARBA00022714"/>
    </source>
</evidence>
<feature type="compositionally biased region" description="Basic and acidic residues" evidence="12">
    <location>
        <begin position="1"/>
        <end position="18"/>
    </location>
</feature>
<dbReference type="InterPro" id="IPR000674">
    <property type="entry name" value="Ald_Oxase/Xan_DH_a/b"/>
</dbReference>
<keyword evidence="8" id="KW-0408">Iron</keyword>
<evidence type="ECO:0000256" key="6">
    <source>
        <dbReference type="ARBA" id="ARBA00022723"/>
    </source>
</evidence>
<dbReference type="EMBL" id="QGLF01000001">
    <property type="protein sequence ID" value="PWR23454.1"/>
    <property type="molecule type" value="Genomic_DNA"/>
</dbReference>
<comment type="caution">
    <text evidence="14">The sequence shown here is derived from an EMBL/GenBank/DDBJ whole genome shotgun (WGS) entry which is preliminary data.</text>
</comment>
<keyword evidence="7" id="KW-0560">Oxidoreductase</keyword>
<dbReference type="SUPFAM" id="SSF54665">
    <property type="entry name" value="CO dehydrogenase molybdoprotein N-domain-like"/>
    <property type="match status" value="1"/>
</dbReference>
<dbReference type="RefSeq" id="WP_109919487.1">
    <property type="nucleotide sequence ID" value="NZ_QGLF01000001.1"/>
</dbReference>
<evidence type="ECO:0000256" key="8">
    <source>
        <dbReference type="ARBA" id="ARBA00023004"/>
    </source>
</evidence>
<name>A0A317EAZ5_9PROT</name>
<dbReference type="SUPFAM" id="SSF56003">
    <property type="entry name" value="Molybdenum cofactor-binding domain"/>
    <property type="match status" value="1"/>
</dbReference>
<evidence type="ECO:0000256" key="10">
    <source>
        <dbReference type="ARBA" id="ARBA00034078"/>
    </source>
</evidence>
<dbReference type="Gene3D" id="3.90.1170.50">
    <property type="entry name" value="Aldehyde oxidase/xanthine dehydrogenase, a/b hammerhead"/>
    <property type="match status" value="1"/>
</dbReference>
<dbReference type="InterPro" id="IPR046867">
    <property type="entry name" value="AldOxase/xan_DH_MoCoBD2"/>
</dbReference>
<dbReference type="InterPro" id="IPR008274">
    <property type="entry name" value="AldOxase/xan_DH_MoCoBD1"/>
</dbReference>
<dbReference type="PANTHER" id="PTHR11908">
    <property type="entry name" value="XANTHINE DEHYDROGENASE"/>
    <property type="match status" value="1"/>
</dbReference>
<keyword evidence="6" id="KW-0479">Metal-binding</keyword>
<evidence type="ECO:0000259" key="13">
    <source>
        <dbReference type="SMART" id="SM01008"/>
    </source>
</evidence>
<keyword evidence="15" id="KW-1185">Reference proteome</keyword>
<feature type="domain" description="Aldehyde oxidase/xanthine dehydrogenase a/b hammerhead" evidence="13">
    <location>
        <begin position="22"/>
        <end position="130"/>
    </location>
</feature>
<comment type="similarity">
    <text evidence="3">Belongs to the xanthine dehydrogenase family.</text>
</comment>
<evidence type="ECO:0000256" key="9">
    <source>
        <dbReference type="ARBA" id="ARBA00023014"/>
    </source>
</evidence>